<comment type="caution">
    <text evidence="3">The sequence shown here is derived from an EMBL/GenBank/DDBJ whole genome shotgun (WGS) entry which is preliminary data.</text>
</comment>
<organism evidence="3 4">
    <name type="scientific">Vagococcus fessus</name>
    <dbReference type="NCBI Taxonomy" id="120370"/>
    <lineage>
        <taxon>Bacteria</taxon>
        <taxon>Bacillati</taxon>
        <taxon>Bacillota</taxon>
        <taxon>Bacilli</taxon>
        <taxon>Lactobacillales</taxon>
        <taxon>Enterococcaceae</taxon>
        <taxon>Vagococcus</taxon>
    </lineage>
</organism>
<dbReference type="PANTHER" id="PTHR43808">
    <property type="entry name" value="ACETYLORNITHINE DEACETYLASE"/>
    <property type="match status" value="1"/>
</dbReference>
<dbReference type="EMBL" id="NGJY01000001">
    <property type="protein sequence ID" value="RSU04486.1"/>
    <property type="molecule type" value="Genomic_DNA"/>
</dbReference>
<evidence type="ECO:0000313" key="4">
    <source>
        <dbReference type="Proteomes" id="UP000287101"/>
    </source>
</evidence>
<dbReference type="RefSeq" id="WP_126831151.1">
    <property type="nucleotide sequence ID" value="NZ_CBCRYB010000013.1"/>
</dbReference>
<evidence type="ECO:0000313" key="3">
    <source>
        <dbReference type="EMBL" id="RSU04486.1"/>
    </source>
</evidence>
<dbReference type="InterPro" id="IPR050072">
    <property type="entry name" value="Peptidase_M20A"/>
</dbReference>
<keyword evidence="2" id="KW-0862">Zinc</keyword>
<dbReference type="InterPro" id="IPR012166">
    <property type="entry name" value="Uncharacterised_RocB"/>
</dbReference>
<dbReference type="PANTHER" id="PTHR43808:SF27">
    <property type="entry name" value="PROTEIN ROCB"/>
    <property type="match status" value="1"/>
</dbReference>
<reference evidence="3 4" key="1">
    <citation type="submission" date="2017-05" db="EMBL/GenBank/DDBJ databases">
        <title>Vagococcus spp. assemblies.</title>
        <authorList>
            <person name="Gulvik C.A."/>
        </authorList>
    </citation>
    <scope>NUCLEOTIDE SEQUENCE [LARGE SCALE GENOMIC DNA]</scope>
    <source>
        <strain evidence="3 4">CCUG 41755</strain>
    </source>
</reference>
<dbReference type="PROSITE" id="PS00758">
    <property type="entry name" value="ARGE_DAPE_CPG2_1"/>
    <property type="match status" value="1"/>
</dbReference>
<dbReference type="AlphaFoldDB" id="A0A430ABB1"/>
<dbReference type="SUPFAM" id="SSF53187">
    <property type="entry name" value="Zn-dependent exopeptidases"/>
    <property type="match status" value="1"/>
</dbReference>
<keyword evidence="1" id="KW-0378">Hydrolase</keyword>
<keyword evidence="4" id="KW-1185">Reference proteome</keyword>
<name>A0A430ABB1_9ENTE</name>
<dbReference type="Gene3D" id="3.40.630.10">
    <property type="entry name" value="Zn peptidases"/>
    <property type="match status" value="1"/>
</dbReference>
<dbReference type="Proteomes" id="UP000287101">
    <property type="component" value="Unassembled WGS sequence"/>
</dbReference>
<gene>
    <name evidence="3" type="ORF">CBF31_00250</name>
</gene>
<evidence type="ECO:0000256" key="1">
    <source>
        <dbReference type="ARBA" id="ARBA00022801"/>
    </source>
</evidence>
<dbReference type="InterPro" id="IPR002933">
    <property type="entry name" value="Peptidase_M20"/>
</dbReference>
<dbReference type="InterPro" id="IPR001261">
    <property type="entry name" value="ArgE/DapE_CS"/>
</dbReference>
<dbReference type="Pfam" id="PF01546">
    <property type="entry name" value="Peptidase_M20"/>
    <property type="match status" value="1"/>
</dbReference>
<proteinExistence type="predicted"/>
<evidence type="ECO:0000256" key="2">
    <source>
        <dbReference type="ARBA" id="ARBA00022833"/>
    </source>
</evidence>
<accession>A0A430ABB1</accession>
<dbReference type="OrthoDB" id="9815360at2"/>
<dbReference type="PIRSF" id="PIRSF010386">
    <property type="entry name" value="RocB"/>
    <property type="match status" value="1"/>
</dbReference>
<sequence length="558" mass="63398">MYQNLWEQTSIAKRIEELTIELTEVLSVTETKGEIEVSKKVYELLNRLPYYQENPENLYIQDIPTDKFGRKNVIAIVKGKSTSNKAVALLGHTDTVGISDYGNLASLCTTPYELTEKMAEIKDNLPQSVQIDIEAKDEDYLFGRGIFDMKSGNAVIMALIEAITMDVENFDGNLIYMAVCDEETNSTGMFAAVPELNKLAKLNEWDIQGLIDTDYMTNDYEGDDSKYIYIGTVGKLMPSFYVVGSETHVGESFNGLDPNQIVAELTREINLNPAYCDIAEGQVTLPPVTLKQRDLKPEYSVQIAKTATVFFNYATHCSTPDQVLEKMLAAAEKCMDEVLETLSERYEMFCNLSNIENQGLPWKTKVISYDDLIKEVRLEIGEVEFEEVRRKIEGDLLKEKNLDERDFSLAMVEKIHTLWSYRDPVIVVYFTPPYYPHILVEGKNKKEKNMLKAVEKAMAETVTDYPLVLKKFFPYIADISFASAPQDANVVENLKGNMPGFGSKYIMPIEEMQKLNVPVLDIGPFGKDAHKYTERVETNYSFNVTPEVVYRTIIELLK</sequence>
<protein>
    <submittedName>
        <fullName evidence="3">Peptidase M20</fullName>
    </submittedName>
</protein>
<dbReference type="GO" id="GO:0016787">
    <property type="term" value="F:hydrolase activity"/>
    <property type="evidence" value="ECO:0007669"/>
    <property type="project" value="UniProtKB-KW"/>
</dbReference>